<evidence type="ECO:0000256" key="4">
    <source>
        <dbReference type="ARBA" id="ARBA00022452"/>
    </source>
</evidence>
<dbReference type="PANTHER" id="PTHR34501:SF9">
    <property type="entry name" value="MAJOR OUTER MEMBRANE PROTEIN P.IA"/>
    <property type="match status" value="1"/>
</dbReference>
<feature type="signal peptide" evidence="11">
    <location>
        <begin position="1"/>
        <end position="19"/>
    </location>
</feature>
<keyword evidence="14" id="KW-1185">Reference proteome</keyword>
<comment type="subcellular location">
    <subcellularLocation>
        <location evidence="1">Cell outer membrane</location>
        <topology evidence="1">Multi-pass membrane protein</topology>
    </subcellularLocation>
</comment>
<sequence>MKKSILPLLALVATTGALAQSNAVLSGGVVIGFKQSSAKSDGTPSKTGIDNLDAGGNHYTIRTSEDLGGGLKANVLLNYRFNPDTGSTGNGHDYFANTKLSLAGDFGEVSMGRFWGPVDFLLRPVLDIYTPLGLGATVYGGPLDAPTRYNGTLMYETPEIQGFKAGISYVPKAEMTSNKANTTEVALRYRSGPLALGLGLTKNAGTAPSSIDNAEGKDVLTIGAAYNFGVAKVGLTYTNVDAYKGAKGTVAESDRWSAAVRVPVTASAQLKLGYEDQKFKGGASTKAVAFGGEYTLSKRTMLFAEIGKVDSDNVKADEKDATYMLGIKHSF</sequence>
<evidence type="ECO:0000256" key="6">
    <source>
        <dbReference type="ARBA" id="ARBA00022729"/>
    </source>
</evidence>
<proteinExistence type="predicted"/>
<dbReference type="SUPFAM" id="SSF56935">
    <property type="entry name" value="Porins"/>
    <property type="match status" value="1"/>
</dbReference>
<dbReference type="PRINTS" id="PR00184">
    <property type="entry name" value="NEISSPPORIN"/>
</dbReference>
<dbReference type="InterPro" id="IPR023614">
    <property type="entry name" value="Porin_dom_sf"/>
</dbReference>
<keyword evidence="8" id="KW-0626">Porin</keyword>
<organism evidence="13 14">
    <name type="scientific">Malikia granosa</name>
    <dbReference type="NCBI Taxonomy" id="263067"/>
    <lineage>
        <taxon>Bacteria</taxon>
        <taxon>Pseudomonadati</taxon>
        <taxon>Pseudomonadota</taxon>
        <taxon>Betaproteobacteria</taxon>
        <taxon>Burkholderiales</taxon>
        <taxon>Comamonadaceae</taxon>
        <taxon>Malikia</taxon>
    </lineage>
</organism>
<dbReference type="OrthoDB" id="6975458at2"/>
<keyword evidence="4" id="KW-1134">Transmembrane beta strand</keyword>
<dbReference type="InterPro" id="IPR050298">
    <property type="entry name" value="Gram-neg_bact_OMP"/>
</dbReference>
<keyword evidence="9" id="KW-0472">Membrane</keyword>
<comment type="caution">
    <text evidence="13">The sequence shown here is derived from an EMBL/GenBank/DDBJ whole genome shotgun (WGS) entry which is preliminary data.</text>
</comment>
<evidence type="ECO:0000259" key="12">
    <source>
        <dbReference type="Pfam" id="PF13609"/>
    </source>
</evidence>
<comment type="subunit">
    <text evidence="2">Homotrimer.</text>
</comment>
<keyword evidence="10" id="KW-0998">Cell outer membrane</keyword>
<evidence type="ECO:0000256" key="8">
    <source>
        <dbReference type="ARBA" id="ARBA00023114"/>
    </source>
</evidence>
<dbReference type="InterPro" id="IPR033900">
    <property type="entry name" value="Gram_neg_porin_domain"/>
</dbReference>
<dbReference type="AlphaFoldDB" id="A0A2S9K4Q7"/>
<gene>
    <name evidence="13" type="ORF">C6P64_09250</name>
</gene>
<dbReference type="Gene3D" id="2.40.160.10">
    <property type="entry name" value="Porin"/>
    <property type="match status" value="1"/>
</dbReference>
<dbReference type="PANTHER" id="PTHR34501">
    <property type="entry name" value="PROTEIN YDDL-RELATED"/>
    <property type="match status" value="1"/>
</dbReference>
<evidence type="ECO:0000256" key="2">
    <source>
        <dbReference type="ARBA" id="ARBA00011233"/>
    </source>
</evidence>
<dbReference type="GO" id="GO:0015288">
    <property type="term" value="F:porin activity"/>
    <property type="evidence" value="ECO:0007669"/>
    <property type="project" value="UniProtKB-KW"/>
</dbReference>
<keyword evidence="5" id="KW-0812">Transmembrane</keyword>
<dbReference type="GO" id="GO:0006811">
    <property type="term" value="P:monoatomic ion transport"/>
    <property type="evidence" value="ECO:0007669"/>
    <property type="project" value="UniProtKB-KW"/>
</dbReference>
<evidence type="ECO:0000313" key="13">
    <source>
        <dbReference type="EMBL" id="PRD65374.1"/>
    </source>
</evidence>
<evidence type="ECO:0000256" key="1">
    <source>
        <dbReference type="ARBA" id="ARBA00004571"/>
    </source>
</evidence>
<feature type="domain" description="Porin" evidence="12">
    <location>
        <begin position="9"/>
        <end position="313"/>
    </location>
</feature>
<dbReference type="Proteomes" id="UP000238589">
    <property type="component" value="Unassembled WGS sequence"/>
</dbReference>
<dbReference type="GO" id="GO:0009279">
    <property type="term" value="C:cell outer membrane"/>
    <property type="evidence" value="ECO:0007669"/>
    <property type="project" value="UniProtKB-SubCell"/>
</dbReference>
<protein>
    <recommendedName>
        <fullName evidence="12">Porin domain-containing protein</fullName>
    </recommendedName>
</protein>
<reference evidence="13 14" key="1">
    <citation type="submission" date="2018-03" db="EMBL/GenBank/DDBJ databases">
        <title>Comparative genomics illustrates the genes involved in a hyperalkaliphilic mechanisms of Serpentinomonas isolated from highly-alkaline calcium-rich serpentinized springs.</title>
        <authorList>
            <person name="Suzuki S."/>
            <person name="Ishii S."/>
            <person name="Walworth N."/>
            <person name="Bird L."/>
            <person name="Kuenen J.G."/>
            <person name="Nealson K.H."/>
        </authorList>
    </citation>
    <scope>NUCLEOTIDE SEQUENCE [LARGE SCALE GENOMIC DNA]</scope>
    <source>
        <strain evidence="13 14">P1</strain>
    </source>
</reference>
<keyword evidence="6 11" id="KW-0732">Signal</keyword>
<name>A0A2S9K4Q7_9BURK</name>
<evidence type="ECO:0000256" key="5">
    <source>
        <dbReference type="ARBA" id="ARBA00022692"/>
    </source>
</evidence>
<evidence type="ECO:0000256" key="9">
    <source>
        <dbReference type="ARBA" id="ARBA00023136"/>
    </source>
</evidence>
<evidence type="ECO:0000256" key="7">
    <source>
        <dbReference type="ARBA" id="ARBA00023065"/>
    </source>
</evidence>
<accession>A0A2S9K4Q7</accession>
<dbReference type="GO" id="GO:0046930">
    <property type="term" value="C:pore complex"/>
    <property type="evidence" value="ECO:0007669"/>
    <property type="project" value="UniProtKB-KW"/>
</dbReference>
<evidence type="ECO:0000256" key="10">
    <source>
        <dbReference type="ARBA" id="ARBA00023237"/>
    </source>
</evidence>
<dbReference type="RefSeq" id="WP_105748281.1">
    <property type="nucleotide sequence ID" value="NZ_PVLQ01000030.1"/>
</dbReference>
<feature type="chain" id="PRO_5015522804" description="Porin domain-containing protein" evidence="11">
    <location>
        <begin position="20"/>
        <end position="331"/>
    </location>
</feature>
<dbReference type="InterPro" id="IPR002299">
    <property type="entry name" value="Porin_Neis"/>
</dbReference>
<keyword evidence="3" id="KW-0813">Transport</keyword>
<keyword evidence="7" id="KW-0406">Ion transport</keyword>
<evidence type="ECO:0000256" key="11">
    <source>
        <dbReference type="SAM" id="SignalP"/>
    </source>
</evidence>
<dbReference type="EMBL" id="PVLQ01000030">
    <property type="protein sequence ID" value="PRD65374.1"/>
    <property type="molecule type" value="Genomic_DNA"/>
</dbReference>
<dbReference type="Pfam" id="PF13609">
    <property type="entry name" value="Porin_4"/>
    <property type="match status" value="1"/>
</dbReference>
<evidence type="ECO:0000313" key="14">
    <source>
        <dbReference type="Proteomes" id="UP000238589"/>
    </source>
</evidence>
<evidence type="ECO:0000256" key="3">
    <source>
        <dbReference type="ARBA" id="ARBA00022448"/>
    </source>
</evidence>
<dbReference type="CDD" id="cd00342">
    <property type="entry name" value="gram_neg_porins"/>
    <property type="match status" value="1"/>
</dbReference>